<proteinExistence type="predicted"/>
<feature type="transmembrane region" description="Helical" evidence="1">
    <location>
        <begin position="38"/>
        <end position="56"/>
    </location>
</feature>
<evidence type="ECO:0000313" key="3">
    <source>
        <dbReference type="Proteomes" id="UP000001075"/>
    </source>
</evidence>
<evidence type="ECO:0000313" key="2">
    <source>
        <dbReference type="EMBL" id="EGW10033.1"/>
    </source>
</evidence>
<dbReference type="InParanoid" id="G3I1G6"/>
<dbReference type="EMBL" id="JH001075">
    <property type="protein sequence ID" value="EGW10033.1"/>
    <property type="molecule type" value="Genomic_DNA"/>
</dbReference>
<keyword evidence="1" id="KW-0812">Transmembrane</keyword>
<sequence length="62" mass="7033">MERLSWGPGLFASLLGPHPVDPVLSTLALGRLEFLSPWGGSILCFHHSIFMVTWVYREIHTR</sequence>
<reference evidence="3" key="1">
    <citation type="journal article" date="2011" name="Nat. Biotechnol.">
        <title>The genomic sequence of the Chinese hamster ovary (CHO)-K1 cell line.</title>
        <authorList>
            <person name="Xu X."/>
            <person name="Nagarajan H."/>
            <person name="Lewis N.E."/>
            <person name="Pan S."/>
            <person name="Cai Z."/>
            <person name="Liu X."/>
            <person name="Chen W."/>
            <person name="Xie M."/>
            <person name="Wang W."/>
            <person name="Hammond S."/>
            <person name="Andersen M.R."/>
            <person name="Neff N."/>
            <person name="Passarelli B."/>
            <person name="Koh W."/>
            <person name="Fan H.C."/>
            <person name="Wang J."/>
            <person name="Gui Y."/>
            <person name="Lee K.H."/>
            <person name="Betenbaugh M.J."/>
            <person name="Quake S.R."/>
            <person name="Famili I."/>
            <person name="Palsson B.O."/>
            <person name="Wang J."/>
        </authorList>
    </citation>
    <scope>NUCLEOTIDE SEQUENCE [LARGE SCALE GENOMIC DNA]</scope>
    <source>
        <strain evidence="3">CHO K1 cell line</strain>
    </source>
</reference>
<dbReference type="Proteomes" id="UP000001075">
    <property type="component" value="Unassembled WGS sequence"/>
</dbReference>
<protein>
    <submittedName>
        <fullName evidence="2">Uncharacterized protein</fullName>
    </submittedName>
</protein>
<gene>
    <name evidence="2" type="ORF">I79_017221</name>
</gene>
<organism evidence="2 3">
    <name type="scientific">Cricetulus griseus</name>
    <name type="common">Chinese hamster</name>
    <name type="synonym">Cricetulus barabensis griseus</name>
    <dbReference type="NCBI Taxonomy" id="10029"/>
    <lineage>
        <taxon>Eukaryota</taxon>
        <taxon>Metazoa</taxon>
        <taxon>Chordata</taxon>
        <taxon>Craniata</taxon>
        <taxon>Vertebrata</taxon>
        <taxon>Euteleostomi</taxon>
        <taxon>Mammalia</taxon>
        <taxon>Eutheria</taxon>
        <taxon>Euarchontoglires</taxon>
        <taxon>Glires</taxon>
        <taxon>Rodentia</taxon>
        <taxon>Myomorpha</taxon>
        <taxon>Muroidea</taxon>
        <taxon>Cricetidae</taxon>
        <taxon>Cricetinae</taxon>
        <taxon>Cricetulus</taxon>
    </lineage>
</organism>
<keyword evidence="1" id="KW-0472">Membrane</keyword>
<evidence type="ECO:0000256" key="1">
    <source>
        <dbReference type="SAM" id="Phobius"/>
    </source>
</evidence>
<keyword evidence="1" id="KW-1133">Transmembrane helix</keyword>
<accession>G3I1G6</accession>
<name>G3I1G6_CRIGR</name>
<dbReference type="AlphaFoldDB" id="G3I1G6"/>